<dbReference type="GO" id="GO:0015171">
    <property type="term" value="F:amino acid transmembrane transporter activity"/>
    <property type="evidence" value="ECO:0007669"/>
    <property type="project" value="TreeGrafter"/>
</dbReference>
<feature type="transmembrane region" description="Helical" evidence="6">
    <location>
        <begin position="6"/>
        <end position="26"/>
    </location>
</feature>
<evidence type="ECO:0000313" key="7">
    <source>
        <dbReference type="EMBL" id="ACV79430.1"/>
    </source>
</evidence>
<dbReference type="GO" id="GO:0005886">
    <property type="term" value="C:plasma membrane"/>
    <property type="evidence" value="ECO:0007669"/>
    <property type="project" value="UniProtKB-SubCell"/>
</dbReference>
<evidence type="ECO:0000313" key="8">
    <source>
        <dbReference type="Proteomes" id="UP000002218"/>
    </source>
</evidence>
<feature type="transmembrane region" description="Helical" evidence="6">
    <location>
        <begin position="70"/>
        <end position="92"/>
    </location>
</feature>
<evidence type="ECO:0000256" key="2">
    <source>
        <dbReference type="ARBA" id="ARBA00022475"/>
    </source>
</evidence>
<feature type="transmembrane region" description="Helical" evidence="6">
    <location>
        <begin position="185"/>
        <end position="203"/>
    </location>
</feature>
<feature type="transmembrane region" description="Helical" evidence="6">
    <location>
        <begin position="38"/>
        <end position="64"/>
    </location>
</feature>
<dbReference type="InParanoid" id="C8XBS6"/>
<evidence type="ECO:0000256" key="6">
    <source>
        <dbReference type="SAM" id="Phobius"/>
    </source>
</evidence>
<reference evidence="8" key="1">
    <citation type="submission" date="2009-09" db="EMBL/GenBank/DDBJ databases">
        <title>The complete genome of Nakamurella multipartita DSM 44233.</title>
        <authorList>
            <consortium name="US DOE Joint Genome Institute (JGI-PGF)"/>
            <person name="Lucas S."/>
            <person name="Copeland A."/>
            <person name="Lapidus A."/>
            <person name="Glavina del Rio T."/>
            <person name="Dalin E."/>
            <person name="Tice H."/>
            <person name="Bruce D."/>
            <person name="Goodwin L."/>
            <person name="Pitluck S."/>
            <person name="Kyrpides N."/>
            <person name="Mavromatis K."/>
            <person name="Ivanova N."/>
            <person name="Ovchinnikova G."/>
            <person name="Sims D."/>
            <person name="Meincke L."/>
            <person name="Brettin T."/>
            <person name="Detter J.C."/>
            <person name="Han C."/>
            <person name="Larimer F."/>
            <person name="Land M."/>
            <person name="Hauser L."/>
            <person name="Markowitz V."/>
            <person name="Cheng J.-F."/>
            <person name="Hugenholtz P."/>
            <person name="Woyke T."/>
            <person name="Wu D."/>
            <person name="Klenk H.-P."/>
            <person name="Eisen J.A."/>
        </authorList>
    </citation>
    <scope>NUCLEOTIDE SEQUENCE [LARGE SCALE GENOMIC DNA]</scope>
    <source>
        <strain evidence="8">ATCC 700099 / DSM 44233 / CIP 104796 / JCM 9543 / NBRC 105858 / Y-104</strain>
    </source>
</reference>
<dbReference type="HOGENOM" id="CLU_079569_3_0_11"/>
<evidence type="ECO:0000256" key="3">
    <source>
        <dbReference type="ARBA" id="ARBA00022692"/>
    </source>
</evidence>
<evidence type="ECO:0000256" key="1">
    <source>
        <dbReference type="ARBA" id="ARBA00004651"/>
    </source>
</evidence>
<name>C8XBS6_NAKMY</name>
<dbReference type="RefSeq" id="WP_015748298.1">
    <property type="nucleotide sequence ID" value="NC_013235.1"/>
</dbReference>
<feature type="transmembrane region" description="Helical" evidence="6">
    <location>
        <begin position="149"/>
        <end position="173"/>
    </location>
</feature>
<dbReference type="PANTHER" id="PTHR30086:SF20">
    <property type="entry name" value="ARGININE EXPORTER PROTEIN ARGO-RELATED"/>
    <property type="match status" value="1"/>
</dbReference>
<dbReference type="Pfam" id="PF01810">
    <property type="entry name" value="LysE"/>
    <property type="match status" value="1"/>
</dbReference>
<keyword evidence="3 6" id="KW-0812">Transmembrane</keyword>
<dbReference type="eggNOG" id="COG1280">
    <property type="taxonomic scope" value="Bacteria"/>
</dbReference>
<dbReference type="PANTHER" id="PTHR30086">
    <property type="entry name" value="ARGININE EXPORTER PROTEIN ARGO"/>
    <property type="match status" value="1"/>
</dbReference>
<comment type="subcellular location">
    <subcellularLocation>
        <location evidence="1">Cell membrane</location>
        <topology evidence="1">Multi-pass membrane protein</topology>
    </subcellularLocation>
</comment>
<gene>
    <name evidence="7" type="ordered locus">Namu_3097</name>
</gene>
<dbReference type="AlphaFoldDB" id="C8XBS6"/>
<accession>C8XBS6</accession>
<organism evidence="7 8">
    <name type="scientific">Nakamurella multipartita (strain ATCC 700099 / DSM 44233 / CIP 104796 / JCM 9543 / NBRC 105858 / Y-104)</name>
    <name type="common">Microsphaera multipartita</name>
    <dbReference type="NCBI Taxonomy" id="479431"/>
    <lineage>
        <taxon>Bacteria</taxon>
        <taxon>Bacillati</taxon>
        <taxon>Actinomycetota</taxon>
        <taxon>Actinomycetes</taxon>
        <taxon>Nakamurellales</taxon>
        <taxon>Nakamurellaceae</taxon>
        <taxon>Nakamurella</taxon>
    </lineage>
</organism>
<protein>
    <submittedName>
        <fullName evidence="7">Lysine exporter protein (LYSE/YGGA)</fullName>
    </submittedName>
</protein>
<reference evidence="7 8" key="2">
    <citation type="journal article" date="2010" name="Stand. Genomic Sci.">
        <title>Complete genome sequence of Nakamurella multipartita type strain (Y-104).</title>
        <authorList>
            <person name="Tice H."/>
            <person name="Mayilraj S."/>
            <person name="Sims D."/>
            <person name="Lapidus A."/>
            <person name="Nolan M."/>
            <person name="Lucas S."/>
            <person name="Glavina Del Rio T."/>
            <person name="Copeland A."/>
            <person name="Cheng J.F."/>
            <person name="Meincke L."/>
            <person name="Bruce D."/>
            <person name="Goodwin L."/>
            <person name="Pitluck S."/>
            <person name="Ivanova N."/>
            <person name="Mavromatis K."/>
            <person name="Ovchinnikova G."/>
            <person name="Pati A."/>
            <person name="Chen A."/>
            <person name="Palaniappan K."/>
            <person name="Land M."/>
            <person name="Hauser L."/>
            <person name="Chang Y.J."/>
            <person name="Jeffries C.D."/>
            <person name="Detter J.C."/>
            <person name="Brettin T."/>
            <person name="Rohde M."/>
            <person name="Goker M."/>
            <person name="Bristow J."/>
            <person name="Eisen J.A."/>
            <person name="Markowitz V."/>
            <person name="Hugenholtz P."/>
            <person name="Kyrpides N.C."/>
            <person name="Klenk H.P."/>
            <person name="Chen F."/>
        </authorList>
    </citation>
    <scope>NUCLEOTIDE SEQUENCE [LARGE SCALE GENOMIC DNA]</scope>
    <source>
        <strain evidence="8">ATCC 700099 / DSM 44233 / CIP 104796 / JCM 9543 / NBRC 105858 / Y-104</strain>
    </source>
</reference>
<dbReference type="KEGG" id="nml:Namu_3097"/>
<keyword evidence="2" id="KW-1003">Cell membrane</keyword>
<dbReference type="STRING" id="479431.Namu_3097"/>
<proteinExistence type="predicted"/>
<sequence>MNPGSLIAFGGLCLLLALTPGPDVLLSIRYGARRRRDGLAVALGSAAGGIGWAVLVAVGLAAVIEQSAEAYRVVRFAGGCYLLYLGVTQLMASRRRPVQPQPVRSDRERRRAGPFLAGLGSCLLNPKVGLFFLAVVPQFLPAGGSVGPAALMLGAIDAAVALAYLSGVVLITAKVVGVLARIERVCGAVLAALGIGTAAQAVAARS</sequence>
<evidence type="ECO:0000256" key="4">
    <source>
        <dbReference type="ARBA" id="ARBA00022989"/>
    </source>
</evidence>
<keyword evidence="4 6" id="KW-1133">Transmembrane helix</keyword>
<dbReference type="Proteomes" id="UP000002218">
    <property type="component" value="Chromosome"/>
</dbReference>
<dbReference type="OrthoDB" id="5185770at2"/>
<dbReference type="InterPro" id="IPR001123">
    <property type="entry name" value="LeuE-type"/>
</dbReference>
<evidence type="ECO:0000256" key="5">
    <source>
        <dbReference type="ARBA" id="ARBA00023136"/>
    </source>
</evidence>
<keyword evidence="5 6" id="KW-0472">Membrane</keyword>
<keyword evidence="8" id="KW-1185">Reference proteome</keyword>
<feature type="transmembrane region" description="Helical" evidence="6">
    <location>
        <begin position="113"/>
        <end position="137"/>
    </location>
</feature>
<dbReference type="EMBL" id="CP001737">
    <property type="protein sequence ID" value="ACV79430.1"/>
    <property type="molecule type" value="Genomic_DNA"/>
</dbReference>